<dbReference type="PANTHER" id="PTHR42939">
    <property type="entry name" value="ABC TRANSPORTER ATP-BINDING PROTEIN ALBC-RELATED"/>
    <property type="match status" value="1"/>
</dbReference>
<name>A0ABS9THF0_9PSEU</name>
<sequence length="277" mass="28245">MIRLAGVRKRYRGRLEVLAGVDLELTPGRPVAVVGGNGTGKSTLLRIVAGCAAPTAGTVSGRPKVVGFLPGAFPASPRMPVRAYLRHMAALHGVRAADAARGAGALLDALRFTGDLDDPVARLSTGNAQKVGLTQALTCRAELLVLDEPWSNLDTSAAAALDARLGAELARGAGMLLADHTGRAGALPAATVLRLADGVLSPATGESGAHAIGHTVVELLCPDGTADVLRRLPPVDDFRTGPGRLVVRVPARHGDALLAAALAAGCSVVGVRRDGRS</sequence>
<gene>
    <name evidence="5" type="ORF">MMF94_19885</name>
</gene>
<reference evidence="5 6" key="1">
    <citation type="submission" date="2022-03" db="EMBL/GenBank/DDBJ databases">
        <title>Pseudonocardia alaer sp. nov., a novel actinomycete isolated from reed forest soil.</title>
        <authorList>
            <person name="Wang L."/>
        </authorList>
    </citation>
    <scope>NUCLEOTIDE SEQUENCE [LARGE SCALE GENOMIC DNA]</scope>
    <source>
        <strain evidence="5 6">Y-16303</strain>
    </source>
</reference>
<dbReference type="InterPro" id="IPR051782">
    <property type="entry name" value="ABC_Transporter_VariousFunc"/>
</dbReference>
<evidence type="ECO:0000256" key="3">
    <source>
        <dbReference type="ARBA" id="ARBA00022840"/>
    </source>
</evidence>
<keyword evidence="3 5" id="KW-0067">ATP-binding</keyword>
<comment type="caution">
    <text evidence="5">The sequence shown here is derived from an EMBL/GenBank/DDBJ whole genome shotgun (WGS) entry which is preliminary data.</text>
</comment>
<dbReference type="Proteomes" id="UP001299970">
    <property type="component" value="Unassembled WGS sequence"/>
</dbReference>
<dbReference type="RefSeq" id="WP_241038585.1">
    <property type="nucleotide sequence ID" value="NZ_BAAAJF010000012.1"/>
</dbReference>
<evidence type="ECO:0000313" key="6">
    <source>
        <dbReference type="Proteomes" id="UP001299970"/>
    </source>
</evidence>
<proteinExistence type="predicted"/>
<evidence type="ECO:0000256" key="1">
    <source>
        <dbReference type="ARBA" id="ARBA00022448"/>
    </source>
</evidence>
<evidence type="ECO:0000313" key="5">
    <source>
        <dbReference type="EMBL" id="MCH6167954.1"/>
    </source>
</evidence>
<dbReference type="SUPFAM" id="SSF52540">
    <property type="entry name" value="P-loop containing nucleoside triphosphate hydrolases"/>
    <property type="match status" value="1"/>
</dbReference>
<keyword evidence="1" id="KW-0813">Transport</keyword>
<dbReference type="InterPro" id="IPR003593">
    <property type="entry name" value="AAA+_ATPase"/>
</dbReference>
<dbReference type="PROSITE" id="PS50893">
    <property type="entry name" value="ABC_TRANSPORTER_2"/>
    <property type="match status" value="1"/>
</dbReference>
<dbReference type="Gene3D" id="3.40.50.300">
    <property type="entry name" value="P-loop containing nucleotide triphosphate hydrolases"/>
    <property type="match status" value="1"/>
</dbReference>
<dbReference type="InterPro" id="IPR003439">
    <property type="entry name" value="ABC_transporter-like_ATP-bd"/>
</dbReference>
<accession>A0ABS9THF0</accession>
<evidence type="ECO:0000256" key="2">
    <source>
        <dbReference type="ARBA" id="ARBA00022741"/>
    </source>
</evidence>
<dbReference type="SMART" id="SM00382">
    <property type="entry name" value="AAA"/>
    <property type="match status" value="1"/>
</dbReference>
<evidence type="ECO:0000259" key="4">
    <source>
        <dbReference type="PROSITE" id="PS50893"/>
    </source>
</evidence>
<organism evidence="5 6">
    <name type="scientific">Pseudonocardia alaniniphila</name>
    <dbReference type="NCBI Taxonomy" id="75291"/>
    <lineage>
        <taxon>Bacteria</taxon>
        <taxon>Bacillati</taxon>
        <taxon>Actinomycetota</taxon>
        <taxon>Actinomycetes</taxon>
        <taxon>Pseudonocardiales</taxon>
        <taxon>Pseudonocardiaceae</taxon>
        <taxon>Pseudonocardia</taxon>
    </lineage>
</organism>
<dbReference type="EMBL" id="JAKXMK010000016">
    <property type="protein sequence ID" value="MCH6167954.1"/>
    <property type="molecule type" value="Genomic_DNA"/>
</dbReference>
<dbReference type="Pfam" id="PF00005">
    <property type="entry name" value="ABC_tran"/>
    <property type="match status" value="1"/>
</dbReference>
<dbReference type="GO" id="GO:0005524">
    <property type="term" value="F:ATP binding"/>
    <property type="evidence" value="ECO:0007669"/>
    <property type="project" value="UniProtKB-KW"/>
</dbReference>
<keyword evidence="6" id="KW-1185">Reference proteome</keyword>
<protein>
    <submittedName>
        <fullName evidence="5">ATP-binding cassette domain-containing protein</fullName>
    </submittedName>
</protein>
<dbReference type="InterPro" id="IPR027417">
    <property type="entry name" value="P-loop_NTPase"/>
</dbReference>
<feature type="domain" description="ABC transporter" evidence="4">
    <location>
        <begin position="2"/>
        <end position="229"/>
    </location>
</feature>
<dbReference type="PANTHER" id="PTHR42939:SF1">
    <property type="entry name" value="ABC TRANSPORTER ATP-BINDING PROTEIN ALBC-RELATED"/>
    <property type="match status" value="1"/>
</dbReference>
<keyword evidence="2" id="KW-0547">Nucleotide-binding</keyword>